<evidence type="ECO:0000256" key="5">
    <source>
        <dbReference type="ARBA" id="ARBA00022989"/>
    </source>
</evidence>
<keyword evidence="6 7" id="KW-0472">Membrane</keyword>
<dbReference type="InterPro" id="IPR001734">
    <property type="entry name" value="Na/solute_symporter"/>
</dbReference>
<organism evidence="8 9">
    <name type="scientific">Pseudocercospora fuligena</name>
    <dbReference type="NCBI Taxonomy" id="685502"/>
    <lineage>
        <taxon>Eukaryota</taxon>
        <taxon>Fungi</taxon>
        <taxon>Dikarya</taxon>
        <taxon>Ascomycota</taxon>
        <taxon>Pezizomycotina</taxon>
        <taxon>Dothideomycetes</taxon>
        <taxon>Dothideomycetidae</taxon>
        <taxon>Mycosphaerellales</taxon>
        <taxon>Mycosphaerellaceae</taxon>
        <taxon>Pseudocercospora</taxon>
    </lineage>
</organism>
<dbReference type="PANTHER" id="PTHR46154">
    <property type="match status" value="1"/>
</dbReference>
<dbReference type="EMBL" id="JABCIY010000063">
    <property type="protein sequence ID" value="KAF7194241.1"/>
    <property type="molecule type" value="Genomic_DNA"/>
</dbReference>
<comment type="caution">
    <text evidence="8">The sequence shown here is derived from an EMBL/GenBank/DDBJ whole genome shotgun (WGS) entry which is preliminary data.</text>
</comment>
<feature type="transmembrane region" description="Helical" evidence="7">
    <location>
        <begin position="581"/>
        <end position="603"/>
    </location>
</feature>
<feature type="transmembrane region" description="Helical" evidence="7">
    <location>
        <begin position="15"/>
        <end position="39"/>
    </location>
</feature>
<dbReference type="InterPro" id="IPR038377">
    <property type="entry name" value="Na/Glc_symporter_sf"/>
</dbReference>
<keyword evidence="5 7" id="KW-1133">Transmembrane helix</keyword>
<dbReference type="InterPro" id="IPR031155">
    <property type="entry name" value="DUR"/>
</dbReference>
<comment type="subcellular location">
    <subcellularLocation>
        <location evidence="1">Membrane</location>
        <topology evidence="1">Multi-pass membrane protein</topology>
    </subcellularLocation>
</comment>
<feature type="transmembrane region" description="Helical" evidence="7">
    <location>
        <begin position="280"/>
        <end position="305"/>
    </location>
</feature>
<protein>
    <submittedName>
        <fullName evidence="8">Putative urea active transporter 1</fullName>
    </submittedName>
</protein>
<dbReference type="GO" id="GO:0005886">
    <property type="term" value="C:plasma membrane"/>
    <property type="evidence" value="ECO:0007669"/>
    <property type="project" value="TreeGrafter"/>
</dbReference>
<feature type="transmembrane region" description="Helical" evidence="7">
    <location>
        <begin position="175"/>
        <end position="200"/>
    </location>
</feature>
<feature type="transmembrane region" description="Helical" evidence="7">
    <location>
        <begin position="549"/>
        <end position="569"/>
    </location>
</feature>
<feature type="transmembrane region" description="Helical" evidence="7">
    <location>
        <begin position="441"/>
        <end position="459"/>
    </location>
</feature>
<feature type="transmembrane region" description="Helical" evidence="7">
    <location>
        <begin position="384"/>
        <end position="406"/>
    </location>
</feature>
<dbReference type="Proteomes" id="UP000660729">
    <property type="component" value="Unassembled WGS sequence"/>
</dbReference>
<evidence type="ECO:0000313" key="9">
    <source>
        <dbReference type="Proteomes" id="UP000660729"/>
    </source>
</evidence>
<comment type="similarity">
    <text evidence="2">Belongs to the sodium:solute symporter (SSF) (TC 2.A.21) family.</text>
</comment>
<accession>A0A8H6RQ64</accession>
<evidence type="ECO:0000256" key="3">
    <source>
        <dbReference type="ARBA" id="ARBA00022448"/>
    </source>
</evidence>
<dbReference type="PROSITE" id="PS50283">
    <property type="entry name" value="NA_SOLUT_SYMP_3"/>
    <property type="match status" value="1"/>
</dbReference>
<feature type="non-terminal residue" evidence="8">
    <location>
        <position position="1"/>
    </location>
</feature>
<keyword evidence="9" id="KW-1185">Reference proteome</keyword>
<keyword evidence="4 7" id="KW-0812">Transmembrane</keyword>
<dbReference type="AlphaFoldDB" id="A0A8H6RQ64"/>
<name>A0A8H6RQ64_9PEZI</name>
<proteinExistence type="inferred from homology"/>
<feature type="transmembrane region" description="Helical" evidence="7">
    <location>
        <begin position="133"/>
        <end position="155"/>
    </location>
</feature>
<feature type="transmembrane region" description="Helical" evidence="7">
    <location>
        <begin position="479"/>
        <end position="500"/>
    </location>
</feature>
<evidence type="ECO:0000256" key="2">
    <source>
        <dbReference type="ARBA" id="ARBA00006434"/>
    </source>
</evidence>
<evidence type="ECO:0000256" key="1">
    <source>
        <dbReference type="ARBA" id="ARBA00004141"/>
    </source>
</evidence>
<evidence type="ECO:0000313" key="8">
    <source>
        <dbReference type="EMBL" id="KAF7194241.1"/>
    </source>
</evidence>
<dbReference type="Gene3D" id="1.20.1730.10">
    <property type="entry name" value="Sodium/glucose cotransporter"/>
    <property type="match status" value="1"/>
</dbReference>
<evidence type="ECO:0000256" key="6">
    <source>
        <dbReference type="ARBA" id="ARBA00023136"/>
    </source>
</evidence>
<dbReference type="PANTHER" id="PTHR46154:SF4">
    <property type="entry name" value="UREA ACTIVE TRANSPORTER"/>
    <property type="match status" value="1"/>
</dbReference>
<feature type="transmembrane region" description="Helical" evidence="7">
    <location>
        <begin position="60"/>
        <end position="87"/>
    </location>
</feature>
<reference evidence="8" key="1">
    <citation type="submission" date="2020-04" db="EMBL/GenBank/DDBJ databases">
        <title>Draft genome resource of the tomato pathogen Pseudocercospora fuligena.</title>
        <authorList>
            <person name="Zaccaron A."/>
        </authorList>
    </citation>
    <scope>NUCLEOTIDE SEQUENCE</scope>
    <source>
        <strain evidence="8">PF001</strain>
    </source>
</reference>
<feature type="transmembrane region" description="Helical" evidence="7">
    <location>
        <begin position="326"/>
        <end position="348"/>
    </location>
</feature>
<keyword evidence="3" id="KW-0813">Transport</keyword>
<sequence>MADTFQISPPLSQGIGYGIVIGVGAAFAITMSAISWYLSRHMDEVQDTEMFMTAKHSVKAGLTASAVVSSWTIPATLLTSTSFGYSYGVSGPFWATGATIQILLFSVVAIELKRRAPYAQTFLQVIKARYGTGAHIVFSTYSLICQIMSTCNLLIGASAVFSAMTGINRDGSCFLLPIGVVHTVIIYIIMLMSIFIVYTTSSIIGSPGRMWTLLKEAAVQHPVSGNANGEYLTMRSEGGAYLGLVLVGAGFAGAVDSHFFQKAIAADPRSTSKGYLQGGLAWFTIPFVLASTYGLAAAAIEHLPLFPTYPNRMNAYEISSGMPMPYTALALMGTGGVFAVVLMCFMAVTSAMSSETVATTALLSYNVYKAYLKPDVTERELKRFSEYATVGFAMFVAALACGLNHAGFSVGFIVTAIGIWIDSAIIPMVCTIMWKKQSKAAVIISPLVGSAAGMIAWMLKAYTQYGKINITTLQGILPLVAGNMMALTCPIVVTPLITFIKPDNYDWTDLHLKIRPQEESQYRPSAHAIIETSDDSANDTLLRSRNISIGLSVVLTLALLVLWPIPMYATHYVFSEGFFTGWIVVVFLWAFFAAGTITLLPIWECRHTIKAVMKLLVEKKRHTADVSRTTLDEDVEQVSEVTKEKH</sequence>
<feature type="transmembrane region" description="Helical" evidence="7">
    <location>
        <begin position="412"/>
        <end position="434"/>
    </location>
</feature>
<feature type="transmembrane region" description="Helical" evidence="7">
    <location>
        <begin position="93"/>
        <end position="112"/>
    </location>
</feature>
<evidence type="ECO:0000256" key="4">
    <source>
        <dbReference type="ARBA" id="ARBA00022692"/>
    </source>
</evidence>
<evidence type="ECO:0000256" key="7">
    <source>
        <dbReference type="SAM" id="Phobius"/>
    </source>
</evidence>
<dbReference type="OrthoDB" id="6132759at2759"/>
<gene>
    <name evidence="8" type="ORF">HII31_04478</name>
</gene>
<dbReference type="GO" id="GO:0015204">
    <property type="term" value="F:urea transmembrane transporter activity"/>
    <property type="evidence" value="ECO:0007669"/>
    <property type="project" value="InterPro"/>
</dbReference>
<dbReference type="CDD" id="cd11476">
    <property type="entry name" value="SLC5sbd_DUR3"/>
    <property type="match status" value="1"/>
</dbReference>